<evidence type="ECO:0000313" key="1">
    <source>
        <dbReference type="EMBL" id="KAI8025664.1"/>
    </source>
</evidence>
<dbReference type="EMBL" id="CM045760">
    <property type="protein sequence ID" value="KAI8025664.1"/>
    <property type="molecule type" value="Genomic_DNA"/>
</dbReference>
<proteinExistence type="predicted"/>
<sequence>MGNEDCTYEASISTSFVLCMANVLISACRKIPDSCKKPFAWEILPRFIQSQEVMMESEHRAACLQVFFSAVYHLKSIILHYTSDLLKVSLKSLREGSEKEKMAGAKLMASLIASEEAIVDSIAGGLLEATTVLSSLSSSDPSLDVSQVSKKLLACLTSL</sequence>
<comment type="caution">
    <text evidence="1">The sequence shown here is derived from an EMBL/GenBank/DDBJ whole genome shotgun (WGS) entry which is preliminary data.</text>
</comment>
<name>A0ACC0IIM9_9ERIC</name>
<dbReference type="Proteomes" id="UP001060215">
    <property type="component" value="Chromosome 3"/>
</dbReference>
<organism evidence="1 2">
    <name type="scientific">Camellia lanceoleosa</name>
    <dbReference type="NCBI Taxonomy" id="1840588"/>
    <lineage>
        <taxon>Eukaryota</taxon>
        <taxon>Viridiplantae</taxon>
        <taxon>Streptophyta</taxon>
        <taxon>Embryophyta</taxon>
        <taxon>Tracheophyta</taxon>
        <taxon>Spermatophyta</taxon>
        <taxon>Magnoliopsida</taxon>
        <taxon>eudicotyledons</taxon>
        <taxon>Gunneridae</taxon>
        <taxon>Pentapetalae</taxon>
        <taxon>asterids</taxon>
        <taxon>Ericales</taxon>
        <taxon>Theaceae</taxon>
        <taxon>Camellia</taxon>
    </lineage>
</organism>
<keyword evidence="2" id="KW-1185">Reference proteome</keyword>
<gene>
    <name evidence="1" type="ORF">LOK49_LG02G02212</name>
</gene>
<protein>
    <submittedName>
        <fullName evidence="1">Uncharacterized protein</fullName>
    </submittedName>
</protein>
<evidence type="ECO:0000313" key="2">
    <source>
        <dbReference type="Proteomes" id="UP001060215"/>
    </source>
</evidence>
<accession>A0ACC0IIM9</accession>
<reference evidence="1 2" key="1">
    <citation type="journal article" date="2022" name="Plant J.">
        <title>Chromosome-level genome of Camellia lanceoleosa provides a valuable resource for understanding genome evolution and self-incompatibility.</title>
        <authorList>
            <person name="Gong W."/>
            <person name="Xiao S."/>
            <person name="Wang L."/>
            <person name="Liao Z."/>
            <person name="Chang Y."/>
            <person name="Mo W."/>
            <person name="Hu G."/>
            <person name="Li W."/>
            <person name="Zhao G."/>
            <person name="Zhu H."/>
            <person name="Hu X."/>
            <person name="Ji K."/>
            <person name="Xiang X."/>
            <person name="Song Q."/>
            <person name="Yuan D."/>
            <person name="Jin S."/>
            <person name="Zhang L."/>
        </authorList>
    </citation>
    <scope>NUCLEOTIDE SEQUENCE [LARGE SCALE GENOMIC DNA]</scope>
    <source>
        <strain evidence="1">SQ_2022a</strain>
    </source>
</reference>